<dbReference type="AlphaFoldDB" id="A0A9X2JHE6"/>
<proteinExistence type="predicted"/>
<protein>
    <submittedName>
        <fullName evidence="1">Uncharacterized protein</fullName>
    </submittedName>
</protein>
<accession>A0A9X2JHE6</accession>
<keyword evidence="2" id="KW-1185">Reference proteome</keyword>
<reference evidence="1" key="1">
    <citation type="submission" date="2022-06" db="EMBL/GenBank/DDBJ databases">
        <title>Aeoliella straminimaris, a novel planctomycete from sediments.</title>
        <authorList>
            <person name="Vitorino I.R."/>
            <person name="Lage O.M."/>
        </authorList>
    </citation>
    <scope>NUCLEOTIDE SEQUENCE</scope>
    <source>
        <strain evidence="1">ICT_H6.2</strain>
    </source>
</reference>
<gene>
    <name evidence="1" type="ORF">NG895_02860</name>
</gene>
<sequence length="234" mass="25262">MHYKTIQAGFVVAVIWLPSVHGASISMTGLDSYFTPGVPFAFEVRFPMLTQLGAYNVEVVVQSTSGVAGTDFYFELPETHPATSGYVFPSQANYFDAVNIDSVSQQRLTLTDFSETGVDVTPGANDRLAHVVIKTASGFHDSLTVFVDSSGLLLDTPNITPTAVAKFDTVQLDTANVPARMIRPIPEPTAISLAVAGVLGGVCQVLTRRKLGWSTSRRWLLQHSRTVVVATTRV</sequence>
<dbReference type="Proteomes" id="UP001155241">
    <property type="component" value="Unassembled WGS sequence"/>
</dbReference>
<dbReference type="RefSeq" id="WP_252850939.1">
    <property type="nucleotide sequence ID" value="NZ_JAMXLR010000011.1"/>
</dbReference>
<organism evidence="1 2">
    <name type="scientific">Aeoliella straminimaris</name>
    <dbReference type="NCBI Taxonomy" id="2954799"/>
    <lineage>
        <taxon>Bacteria</taxon>
        <taxon>Pseudomonadati</taxon>
        <taxon>Planctomycetota</taxon>
        <taxon>Planctomycetia</taxon>
        <taxon>Pirellulales</taxon>
        <taxon>Lacipirellulaceae</taxon>
        <taxon>Aeoliella</taxon>
    </lineage>
</organism>
<evidence type="ECO:0000313" key="1">
    <source>
        <dbReference type="EMBL" id="MCO6042839.1"/>
    </source>
</evidence>
<dbReference type="EMBL" id="JAMXLR010000011">
    <property type="protein sequence ID" value="MCO6042839.1"/>
    <property type="molecule type" value="Genomic_DNA"/>
</dbReference>
<evidence type="ECO:0000313" key="2">
    <source>
        <dbReference type="Proteomes" id="UP001155241"/>
    </source>
</evidence>
<comment type="caution">
    <text evidence="1">The sequence shown here is derived from an EMBL/GenBank/DDBJ whole genome shotgun (WGS) entry which is preliminary data.</text>
</comment>
<name>A0A9X2JHE6_9BACT</name>